<dbReference type="Gene3D" id="1.10.1410.30">
    <property type="entry name" value="CCA tRNA nucleotidyltransferase, domain 2"/>
    <property type="match status" value="1"/>
</dbReference>
<feature type="binding site" evidence="10">
    <location>
        <position position="48"/>
    </location>
    <ligand>
        <name>CTP</name>
        <dbReference type="ChEBI" id="CHEBI:37563"/>
    </ligand>
</feature>
<dbReference type="InterPro" id="IPR043519">
    <property type="entry name" value="NT_sf"/>
</dbReference>
<evidence type="ECO:0000256" key="8">
    <source>
        <dbReference type="ARBA" id="ARBA00022842"/>
    </source>
</evidence>
<dbReference type="PIRSF" id="PIRSF005335">
    <property type="entry name" value="CCA_arch"/>
    <property type="match status" value="1"/>
</dbReference>
<evidence type="ECO:0000259" key="12">
    <source>
        <dbReference type="Pfam" id="PF09249"/>
    </source>
</evidence>
<dbReference type="PANTHER" id="PTHR39643">
    <property type="entry name" value="CCA-ADDING ENZYME"/>
    <property type="match status" value="1"/>
</dbReference>
<comment type="cofactor">
    <cofactor evidence="10">
        <name>Mg(2+)</name>
        <dbReference type="ChEBI" id="CHEBI:18420"/>
    </cofactor>
</comment>
<feature type="binding site" evidence="10">
    <location>
        <position position="138"/>
    </location>
    <ligand>
        <name>ATP</name>
        <dbReference type="ChEBI" id="CHEBI:30616"/>
    </ligand>
</feature>
<dbReference type="InterPro" id="IPR008229">
    <property type="entry name" value="CCA-adding_arc"/>
</dbReference>
<dbReference type="Gene3D" id="3.30.70.590">
    <property type="entry name" value="Poly(A) polymerase predicted RNA binding domain"/>
    <property type="match status" value="1"/>
</dbReference>
<dbReference type="EMBL" id="CP075546">
    <property type="protein sequence ID" value="QVV89493.1"/>
    <property type="molecule type" value="Genomic_DNA"/>
</dbReference>
<feature type="binding site" evidence="10">
    <location>
        <position position="166"/>
    </location>
    <ligand>
        <name>ATP</name>
        <dbReference type="ChEBI" id="CHEBI:30616"/>
    </ligand>
</feature>
<evidence type="ECO:0000259" key="11">
    <source>
        <dbReference type="Pfam" id="PF01909"/>
    </source>
</evidence>
<dbReference type="KEGG" id="mrtj:KHC33_02950"/>
<evidence type="ECO:0000259" key="13">
    <source>
        <dbReference type="Pfam" id="PF21133"/>
    </source>
</evidence>
<feature type="binding site" evidence="10">
    <location>
        <position position="48"/>
    </location>
    <ligand>
        <name>ATP</name>
        <dbReference type="ChEBI" id="CHEBI:30616"/>
    </ligand>
</feature>
<keyword evidence="15" id="KW-1185">Reference proteome</keyword>
<comment type="miscellaneous">
    <text evidence="10">A single active site specifically recognizes both ATP and CTP and is responsible for their addition.</text>
</comment>
<keyword evidence="2 10" id="KW-0819">tRNA processing</keyword>
<evidence type="ECO:0000256" key="10">
    <source>
        <dbReference type="HAMAP-Rule" id="MF_01264"/>
    </source>
</evidence>
<dbReference type="InterPro" id="IPR015329">
    <property type="entry name" value="tRNA_NucTransf2"/>
</dbReference>
<dbReference type="GO" id="GO:0042245">
    <property type="term" value="P:RNA repair"/>
    <property type="evidence" value="ECO:0007669"/>
    <property type="project" value="UniProtKB-KW"/>
</dbReference>
<organism evidence="14 15">
    <name type="scientific">Methanospirillum purgamenti</name>
    <dbReference type="NCBI Taxonomy" id="2834276"/>
    <lineage>
        <taxon>Archaea</taxon>
        <taxon>Methanobacteriati</taxon>
        <taxon>Methanobacteriota</taxon>
        <taxon>Stenosarchaea group</taxon>
        <taxon>Methanomicrobia</taxon>
        <taxon>Methanomicrobiales</taxon>
        <taxon>Methanospirillaceae</taxon>
        <taxon>Methanospirillum</taxon>
    </lineage>
</organism>
<dbReference type="SUPFAM" id="SSF81301">
    <property type="entry name" value="Nucleotidyltransferase"/>
    <property type="match status" value="1"/>
</dbReference>
<dbReference type="GO" id="GO:0001680">
    <property type="term" value="P:tRNA 3'-terminal CCA addition"/>
    <property type="evidence" value="ECO:0007669"/>
    <property type="project" value="UniProtKB-UniRule"/>
</dbReference>
<dbReference type="GO" id="GO:0000049">
    <property type="term" value="F:tRNA binding"/>
    <property type="evidence" value="ECO:0007669"/>
    <property type="project" value="UniProtKB-UniRule"/>
</dbReference>
<dbReference type="AlphaFoldDB" id="A0A8E7B2W0"/>
<comment type="catalytic activity">
    <reaction evidence="10">
        <text>a tRNA precursor + 2 CTP + ATP = a tRNA with a 3' CCA end + 3 diphosphate</text>
        <dbReference type="Rhea" id="RHEA:14433"/>
        <dbReference type="Rhea" id="RHEA-COMP:10465"/>
        <dbReference type="Rhea" id="RHEA-COMP:10468"/>
        <dbReference type="ChEBI" id="CHEBI:30616"/>
        <dbReference type="ChEBI" id="CHEBI:33019"/>
        <dbReference type="ChEBI" id="CHEBI:37563"/>
        <dbReference type="ChEBI" id="CHEBI:74896"/>
        <dbReference type="ChEBI" id="CHEBI:83071"/>
        <dbReference type="EC" id="2.7.7.72"/>
    </reaction>
</comment>
<evidence type="ECO:0000256" key="9">
    <source>
        <dbReference type="ARBA" id="ARBA00022884"/>
    </source>
</evidence>
<reference evidence="14 15" key="1">
    <citation type="submission" date="2021-05" db="EMBL/GenBank/DDBJ databases">
        <title>A novel Methanospirillum isolate from a pyrite-forming mixed culture.</title>
        <authorList>
            <person name="Bunk B."/>
            <person name="Sproer C."/>
            <person name="Spring S."/>
            <person name="Pester M."/>
        </authorList>
    </citation>
    <scope>NUCLEOTIDE SEQUENCE [LARGE SCALE GENOMIC DNA]</scope>
    <source>
        <strain evidence="14 15">J.3.6.1-F.2.7.3</strain>
    </source>
</reference>
<dbReference type="Gene3D" id="3.30.460.10">
    <property type="entry name" value="Beta Polymerase, domain 2"/>
    <property type="match status" value="1"/>
</dbReference>
<feature type="binding site" evidence="10">
    <location>
        <position position="157"/>
    </location>
    <ligand>
        <name>ATP</name>
        <dbReference type="ChEBI" id="CHEBI:30616"/>
    </ligand>
</feature>
<feature type="domain" description="tRNA nucleotidyltransferase substrate binding" evidence="12">
    <location>
        <begin position="151"/>
        <end position="261"/>
    </location>
</feature>
<name>A0A8E7B2W0_9EURY</name>
<dbReference type="InterPro" id="IPR002934">
    <property type="entry name" value="Polymerase_NTP_transf_dom"/>
</dbReference>
<comment type="catalytic activity">
    <reaction evidence="10">
        <text>a tRNA with a 3' CCA end + 2 CTP + ATP = a tRNA with a 3' CCACCA end + 3 diphosphate</text>
        <dbReference type="Rhea" id="RHEA:76235"/>
        <dbReference type="Rhea" id="RHEA-COMP:10468"/>
        <dbReference type="Rhea" id="RHEA-COMP:18655"/>
        <dbReference type="ChEBI" id="CHEBI:30616"/>
        <dbReference type="ChEBI" id="CHEBI:33019"/>
        <dbReference type="ChEBI" id="CHEBI:37563"/>
        <dbReference type="ChEBI" id="CHEBI:83071"/>
        <dbReference type="ChEBI" id="CHEBI:195187"/>
    </reaction>
</comment>
<dbReference type="Pfam" id="PF21133">
    <property type="entry name" value="CAA_C"/>
    <property type="match status" value="1"/>
</dbReference>
<feature type="binding site" evidence="10">
    <location>
        <position position="60"/>
    </location>
    <ligand>
        <name>Mg(2+)</name>
        <dbReference type="ChEBI" id="CHEBI:18420"/>
    </ligand>
</feature>
<keyword evidence="6 10" id="KW-0692">RNA repair</keyword>
<feature type="binding site" evidence="10">
    <location>
        <position position="51"/>
    </location>
    <ligand>
        <name>CTP</name>
        <dbReference type="ChEBI" id="CHEBI:37563"/>
    </ligand>
</feature>
<gene>
    <name evidence="10" type="primary">cca</name>
    <name evidence="14" type="ORF">KHC33_02950</name>
</gene>
<dbReference type="SUPFAM" id="SSF55003">
    <property type="entry name" value="PAP/Archaeal CCA-adding enzyme, C-terminal domain"/>
    <property type="match status" value="1"/>
</dbReference>
<comment type="function">
    <text evidence="10">Catalyzes the addition and repair of the essential 3'-terminal CCA sequence in tRNAs without using a nucleic acid template. Adds these three nucleotides in the order of C, C, and A to the tRNA nucleotide-73, using CTP and ATP as substrates and producing inorganic pyrophosphate. tRNA 3'-terminal CCA addition is required both for tRNA processing and repair. Also involved in tRNA surveillance by mediating tandem CCA addition to generate a CCACCA at the 3' terminus of unstable tRNAs. While stable tRNAs receive only 3'-terminal CCA, unstable tRNAs are marked with CCACCA and rapidly degraded.</text>
</comment>
<keyword evidence="1 10" id="KW-0808">Transferase</keyword>
<evidence type="ECO:0000256" key="1">
    <source>
        <dbReference type="ARBA" id="ARBA00022679"/>
    </source>
</evidence>
<dbReference type="GO" id="GO:0005524">
    <property type="term" value="F:ATP binding"/>
    <property type="evidence" value="ECO:0007669"/>
    <property type="project" value="UniProtKB-UniRule"/>
</dbReference>
<dbReference type="InterPro" id="IPR048833">
    <property type="entry name" value="CAA_C"/>
</dbReference>
<evidence type="ECO:0000256" key="3">
    <source>
        <dbReference type="ARBA" id="ARBA00022695"/>
    </source>
</evidence>
<dbReference type="InterPro" id="IPR011068">
    <property type="entry name" value="NuclTrfase_I-like_C"/>
</dbReference>
<accession>A0A8E7B2W0</accession>
<comment type="similarity">
    <text evidence="10">Belongs to the tRNA nucleotidyltransferase/poly(A) polymerase family. Archaeal CCA-adding enzyme subfamily.</text>
</comment>
<feature type="binding site" evidence="10">
    <location>
        <position position="157"/>
    </location>
    <ligand>
        <name>CTP</name>
        <dbReference type="ChEBI" id="CHEBI:37563"/>
    </ligand>
</feature>
<feature type="binding site" evidence="10">
    <location>
        <position position="51"/>
    </location>
    <ligand>
        <name>ATP</name>
        <dbReference type="ChEBI" id="CHEBI:30616"/>
    </ligand>
</feature>
<evidence type="ECO:0000256" key="2">
    <source>
        <dbReference type="ARBA" id="ARBA00022694"/>
    </source>
</evidence>
<evidence type="ECO:0000256" key="5">
    <source>
        <dbReference type="ARBA" id="ARBA00022741"/>
    </source>
</evidence>
<dbReference type="Gene3D" id="3.30.70.1550">
    <property type="entry name" value="Archaeal tRNA CCA-adding enzyme catalytic domain"/>
    <property type="match status" value="1"/>
</dbReference>
<dbReference type="PANTHER" id="PTHR39643:SF1">
    <property type="entry name" value="CCA-ADDING ENZYME"/>
    <property type="match status" value="1"/>
</dbReference>
<evidence type="ECO:0000313" key="15">
    <source>
        <dbReference type="Proteomes" id="UP000680656"/>
    </source>
</evidence>
<dbReference type="Pfam" id="PF01909">
    <property type="entry name" value="NTP_transf_2"/>
    <property type="match status" value="1"/>
</dbReference>
<dbReference type="CDD" id="cd05400">
    <property type="entry name" value="NT_2-5OAS_ClassI-CCAase"/>
    <property type="match status" value="1"/>
</dbReference>
<dbReference type="GO" id="GO:0000287">
    <property type="term" value="F:magnesium ion binding"/>
    <property type="evidence" value="ECO:0007669"/>
    <property type="project" value="UniProtKB-UniRule"/>
</dbReference>
<dbReference type="SUPFAM" id="SSF81631">
    <property type="entry name" value="PAP/OAS1 substrate-binding domain"/>
    <property type="match status" value="1"/>
</dbReference>
<evidence type="ECO:0000313" key="14">
    <source>
        <dbReference type="EMBL" id="QVV89493.1"/>
    </source>
</evidence>
<dbReference type="NCBIfam" id="TIGR03671">
    <property type="entry name" value="cca_archaeal"/>
    <property type="match status" value="1"/>
</dbReference>
<dbReference type="RefSeq" id="WP_214420287.1">
    <property type="nucleotide sequence ID" value="NZ_CP075546.1"/>
</dbReference>
<sequence length="467" mass="53354">MRFSDLEQSVLAEIRPTGDELDRMYALADRLIADIQASGKADGMMVGSVARKTCVHGDRDLDVFMLFDPSLPREDLEREGLALAWNIAKQYTDTIREKYAEHPYLNATIEGLDVDLVPCYQVQEATGIQSAVDRTPFHNRYIKARIDQYTDDVLLLKQFVKAGGVYGSDQMTEGFAGYLCELLILYHGGFHDLLKEATQWKPGKFIDIEQHAAKWFEEPLVVIDPVDPCRNVSASVSETKLLEFIELCQGYLKSPSKWFFYRPPICILTEEEVSSLLKGRESAFIAMTFKTPPFIEDIVVPQLRKSLHTLVDLLKRNEFVIARADTWMLEDRSMLLFELLVDTLPAVRYHAGPPVTAHVNAAKFIEKYIHSDIIFAGPFIREGRYGVEMPRKYRRALDLLSSSEVFATALGKHVKHTMKEEYLVYSGMECWQPGFEPFLSEFLQKSSPLVRIRRAEARTHTPRLETI</sequence>
<feature type="binding site" evidence="10">
    <location>
        <position position="138"/>
    </location>
    <ligand>
        <name>CTP</name>
        <dbReference type="ChEBI" id="CHEBI:37563"/>
    </ligand>
</feature>
<keyword evidence="9 10" id="KW-0694">RNA-binding</keyword>
<dbReference type="Proteomes" id="UP000680656">
    <property type="component" value="Chromosome"/>
</dbReference>
<feature type="binding site" evidence="10">
    <location>
        <position position="166"/>
    </location>
    <ligand>
        <name>CTP</name>
        <dbReference type="ChEBI" id="CHEBI:37563"/>
    </ligand>
</feature>
<dbReference type="Pfam" id="PF09249">
    <property type="entry name" value="tRNA_NucTransf2"/>
    <property type="match status" value="1"/>
</dbReference>
<evidence type="ECO:0000256" key="4">
    <source>
        <dbReference type="ARBA" id="ARBA00022723"/>
    </source>
</evidence>
<dbReference type="HAMAP" id="MF_01264">
    <property type="entry name" value="CCA_arch"/>
    <property type="match status" value="1"/>
</dbReference>
<feature type="domain" description="Polymerase nucleotidyl transferase" evidence="11">
    <location>
        <begin position="40"/>
        <end position="138"/>
    </location>
</feature>
<feature type="binding site" evidence="10">
    <location>
        <position position="62"/>
    </location>
    <ligand>
        <name>Mg(2+)</name>
        <dbReference type="ChEBI" id="CHEBI:18420"/>
    </ligand>
</feature>
<keyword evidence="3 10" id="KW-0548">Nucleotidyltransferase</keyword>
<feature type="domain" description="CCA-adding enzyme C-terminal" evidence="13">
    <location>
        <begin position="281"/>
        <end position="427"/>
    </location>
</feature>
<keyword evidence="4 10" id="KW-0479">Metal-binding</keyword>
<comment type="subunit">
    <text evidence="10">Homodimer.</text>
</comment>
<evidence type="ECO:0000256" key="6">
    <source>
        <dbReference type="ARBA" id="ARBA00022800"/>
    </source>
</evidence>
<keyword evidence="7 10" id="KW-0067">ATP-binding</keyword>
<dbReference type="InterPro" id="IPR006116">
    <property type="entry name" value="NT_2-5OAS_ClassI-CCAase"/>
</dbReference>
<keyword evidence="5 10" id="KW-0547">Nucleotide-binding</keyword>
<evidence type="ECO:0000256" key="7">
    <source>
        <dbReference type="ARBA" id="ARBA00022840"/>
    </source>
</evidence>
<dbReference type="InterPro" id="IPR042090">
    <property type="entry name" value="CCA_tRNA_nucleotrans_2"/>
</dbReference>
<protein>
    <recommendedName>
        <fullName evidence="10">CCA-adding enzyme</fullName>
        <ecNumber evidence="10">2.7.7.72</ecNumber>
    </recommendedName>
    <alternativeName>
        <fullName evidence="10">CCA tRNA nucleotidyltransferase</fullName>
    </alternativeName>
    <alternativeName>
        <fullName evidence="10">tRNA CCA-pyrophosphorylase</fullName>
    </alternativeName>
    <alternativeName>
        <fullName evidence="10">tRNA adenylyl-/cytidylyl- transferase</fullName>
    </alternativeName>
    <alternativeName>
        <fullName evidence="10">tRNA nucleotidyltransferase</fullName>
    </alternativeName>
    <alternativeName>
        <fullName evidence="10">tRNA-NT</fullName>
    </alternativeName>
</protein>
<dbReference type="GeneID" id="65096108"/>
<proteinExistence type="inferred from homology"/>
<dbReference type="EC" id="2.7.7.72" evidence="10"/>
<keyword evidence="8 10" id="KW-0460">Magnesium</keyword>
<feature type="binding site" evidence="10">
    <location>
        <position position="115"/>
    </location>
    <ligand>
        <name>Mg(2+)</name>
        <dbReference type="ChEBI" id="CHEBI:18420"/>
    </ligand>
</feature>
<dbReference type="GO" id="GO:0004810">
    <property type="term" value="F:CCA tRNA nucleotidyltransferase activity"/>
    <property type="evidence" value="ECO:0007669"/>
    <property type="project" value="UniProtKB-UniRule"/>
</dbReference>